<accession>A0ABT0KQU3</accession>
<evidence type="ECO:0000256" key="6">
    <source>
        <dbReference type="ARBA" id="ARBA00023136"/>
    </source>
</evidence>
<feature type="transmembrane region" description="Helical" evidence="7">
    <location>
        <begin position="45"/>
        <end position="66"/>
    </location>
</feature>
<evidence type="ECO:0000313" key="10">
    <source>
        <dbReference type="Proteomes" id="UP001202134"/>
    </source>
</evidence>
<dbReference type="Proteomes" id="UP001202134">
    <property type="component" value="Unassembled WGS sequence"/>
</dbReference>
<feature type="domain" description="Bacterial sugar transferase" evidence="8">
    <location>
        <begin position="276"/>
        <end position="459"/>
    </location>
</feature>
<gene>
    <name evidence="9" type="ORF">L2737_12860</name>
</gene>
<dbReference type="InterPro" id="IPR017475">
    <property type="entry name" value="EPS_sugar_tfrase"/>
</dbReference>
<dbReference type="PANTHER" id="PTHR30576">
    <property type="entry name" value="COLANIC BIOSYNTHESIS UDP-GLUCOSE LIPID CARRIER TRANSFERASE"/>
    <property type="match status" value="1"/>
</dbReference>
<evidence type="ECO:0000256" key="3">
    <source>
        <dbReference type="ARBA" id="ARBA00022679"/>
    </source>
</evidence>
<name>A0ABT0KQU3_9GAMM</name>
<feature type="transmembrane region" description="Helical" evidence="7">
    <location>
        <begin position="281"/>
        <end position="302"/>
    </location>
</feature>
<evidence type="ECO:0000313" key="9">
    <source>
        <dbReference type="EMBL" id="MCL1046207.1"/>
    </source>
</evidence>
<keyword evidence="3 9" id="KW-0808">Transferase</keyword>
<evidence type="ECO:0000259" key="8">
    <source>
        <dbReference type="Pfam" id="PF02397"/>
    </source>
</evidence>
<evidence type="ECO:0000256" key="4">
    <source>
        <dbReference type="ARBA" id="ARBA00022692"/>
    </source>
</evidence>
<dbReference type="EC" id="2.7.8.31" evidence="9"/>
<keyword evidence="6 7" id="KW-0472">Membrane</keyword>
<organism evidence="9 10">
    <name type="scientific">Shewanella electrodiphila</name>
    <dbReference type="NCBI Taxonomy" id="934143"/>
    <lineage>
        <taxon>Bacteria</taxon>
        <taxon>Pseudomonadati</taxon>
        <taxon>Pseudomonadota</taxon>
        <taxon>Gammaproteobacteria</taxon>
        <taxon>Alteromonadales</taxon>
        <taxon>Shewanellaceae</taxon>
        <taxon>Shewanella</taxon>
    </lineage>
</organism>
<comment type="caution">
    <text evidence="9">The sequence shown here is derived from an EMBL/GenBank/DDBJ whole genome shotgun (WGS) entry which is preliminary data.</text>
</comment>
<dbReference type="GO" id="GO:0089702">
    <property type="term" value="F:undecaprenyl-phosphate glucose phosphotransferase activity"/>
    <property type="evidence" value="ECO:0007669"/>
    <property type="project" value="UniProtKB-EC"/>
</dbReference>
<comment type="subcellular location">
    <subcellularLocation>
        <location evidence="1">Membrane</location>
        <topology evidence="1">Multi-pass membrane protein</topology>
    </subcellularLocation>
</comment>
<evidence type="ECO:0000256" key="1">
    <source>
        <dbReference type="ARBA" id="ARBA00004141"/>
    </source>
</evidence>
<feature type="transmembrane region" description="Helical" evidence="7">
    <location>
        <begin position="73"/>
        <end position="98"/>
    </location>
</feature>
<reference evidence="9 10" key="1">
    <citation type="submission" date="2022-01" db="EMBL/GenBank/DDBJ databases">
        <title>Whole genome-based taxonomy of the Shewanellaceae.</title>
        <authorList>
            <person name="Martin-Rodriguez A.J."/>
        </authorList>
    </citation>
    <scope>NUCLEOTIDE SEQUENCE [LARGE SCALE GENOMIC DNA]</scope>
    <source>
        <strain evidence="9 10">DSM 24955</strain>
    </source>
</reference>
<evidence type="ECO:0000256" key="5">
    <source>
        <dbReference type="ARBA" id="ARBA00022989"/>
    </source>
</evidence>
<keyword evidence="10" id="KW-1185">Reference proteome</keyword>
<comment type="similarity">
    <text evidence="2">Belongs to the bacterial sugar transferase family.</text>
</comment>
<evidence type="ECO:0000256" key="2">
    <source>
        <dbReference type="ARBA" id="ARBA00006464"/>
    </source>
</evidence>
<keyword evidence="5 7" id="KW-1133">Transmembrane helix</keyword>
<dbReference type="Gene3D" id="3.40.50.720">
    <property type="entry name" value="NAD(P)-binding Rossmann-like Domain"/>
    <property type="match status" value="1"/>
</dbReference>
<feature type="transmembrane region" description="Helical" evidence="7">
    <location>
        <begin position="104"/>
        <end position="127"/>
    </location>
</feature>
<dbReference type="InterPro" id="IPR003362">
    <property type="entry name" value="Bact_transf"/>
</dbReference>
<dbReference type="PANTHER" id="PTHR30576:SF21">
    <property type="entry name" value="UDP-GLUCOSE:UNDECAPRENYL-PHOSPHATE GLUCOSE-1-PHOSPHATE TRANSFERASE"/>
    <property type="match status" value="1"/>
</dbReference>
<dbReference type="InterPro" id="IPR017473">
    <property type="entry name" value="Undecaprenyl-P_gluc_Ptfrase"/>
</dbReference>
<dbReference type="Pfam" id="PF13727">
    <property type="entry name" value="CoA_binding_3"/>
    <property type="match status" value="1"/>
</dbReference>
<keyword evidence="4 7" id="KW-0812">Transmembrane</keyword>
<dbReference type="EMBL" id="JAKIKU010000006">
    <property type="protein sequence ID" value="MCL1046207.1"/>
    <property type="molecule type" value="Genomic_DNA"/>
</dbReference>
<dbReference type="SUPFAM" id="SSF51735">
    <property type="entry name" value="NAD(P)-binding Rossmann-fold domains"/>
    <property type="match status" value="1"/>
</dbReference>
<proteinExistence type="inferred from homology"/>
<dbReference type="NCBIfam" id="TIGR03025">
    <property type="entry name" value="EPS_sugtrans"/>
    <property type="match status" value="1"/>
</dbReference>
<protein>
    <submittedName>
        <fullName evidence="9">Undecaprenyl-phosphate glucose phosphotransferase</fullName>
        <ecNumber evidence="9">2.7.8.31</ecNumber>
    </submittedName>
</protein>
<evidence type="ECO:0000256" key="7">
    <source>
        <dbReference type="SAM" id="Phobius"/>
    </source>
</evidence>
<dbReference type="Pfam" id="PF02397">
    <property type="entry name" value="Bac_transf"/>
    <property type="match status" value="1"/>
</dbReference>
<dbReference type="InterPro" id="IPR036291">
    <property type="entry name" value="NAD(P)-bd_dom_sf"/>
</dbReference>
<dbReference type="NCBIfam" id="TIGR03023">
    <property type="entry name" value="WcaJ_sugtrans"/>
    <property type="match status" value="1"/>
</dbReference>
<feature type="transmembrane region" description="Helical" evidence="7">
    <location>
        <begin position="12"/>
        <end position="33"/>
    </location>
</feature>
<dbReference type="RefSeq" id="WP_229369894.1">
    <property type="nucleotide sequence ID" value="NZ_JAKIKU010000006.1"/>
</dbReference>
<sequence length="466" mass="53445">MDKPSNFHVARNGLAFAFRLADVSFLIAAFFIMLSFHEVAFDREYFLLLMAELFFYLYLAESISIYRSWRLSSFLYVLGLMSTVLVVSFFILITAVFLFKQGDYYSRVVMFGWFSLSMLLLVGWRLLVRIVKRSMRRNGYSLQKVAIIGMTQSGTNLYQELNENIELGLQCVGFYDDREPERINGEYLKLLNGSIDKVVAMAKKGEVKKLYICLPMLAEKRISNIIHQLGDSTVDVLILPDFLLKNLMHARIGHVGDLDTISVFESPVHGMKNFYKRTFDILFSSLAIIAISPVLMVIAIAIKLTSPGAVIFKQDRYGLGGERIKVFKFRSMTVTENAAKVTQATKNDSRLTSIGGFLRRTSLDELPQFFNVLLGTMSVVGPRPHAVAHNEEYRQLVAYYMLRHKVRPGITGWAQVNGWRGETDTIDKMEKRVEYDLAYIRHWSLWWDVKIIFKTVFKGFTGNNAY</sequence>